<dbReference type="GO" id="GO:0005524">
    <property type="term" value="F:ATP binding"/>
    <property type="evidence" value="ECO:0007669"/>
    <property type="project" value="UniProtKB-KW"/>
</dbReference>
<dbReference type="PANTHER" id="PTHR32039:SF7">
    <property type="entry name" value="COMPETENCE PROTEIN COMM"/>
    <property type="match status" value="1"/>
</dbReference>
<dbReference type="SMART" id="SM00382">
    <property type="entry name" value="AAA"/>
    <property type="match status" value="1"/>
</dbReference>
<dbReference type="EMBL" id="PXXO01000011">
    <property type="protein sequence ID" value="PSJ04559.1"/>
    <property type="molecule type" value="Genomic_DNA"/>
</dbReference>
<dbReference type="InterPro" id="IPR014721">
    <property type="entry name" value="Ribsml_uS5_D2-typ_fold_subgr"/>
</dbReference>
<dbReference type="Gene3D" id="3.40.50.300">
    <property type="entry name" value="P-loop containing nucleotide triphosphate hydrolases"/>
    <property type="match status" value="1"/>
</dbReference>
<organism evidence="6 7">
    <name type="scientific">Cyanobium usitatum str. Tous</name>
    <dbReference type="NCBI Taxonomy" id="2116684"/>
    <lineage>
        <taxon>Bacteria</taxon>
        <taxon>Bacillati</taxon>
        <taxon>Cyanobacteriota</taxon>
        <taxon>Cyanophyceae</taxon>
        <taxon>Synechococcales</taxon>
        <taxon>Prochlorococcaceae</taxon>
        <taxon>Cyanobium</taxon>
    </lineage>
</organism>
<evidence type="ECO:0000256" key="4">
    <source>
        <dbReference type="ARBA" id="ARBA00022840"/>
    </source>
</evidence>
<keyword evidence="7" id="KW-1185">Reference proteome</keyword>
<dbReference type="AlphaFoldDB" id="A0A2P7MTL7"/>
<name>A0A2P7MTL7_9CYAN</name>
<proteinExistence type="inferred from homology"/>
<dbReference type="Proteomes" id="UP000243002">
    <property type="component" value="Unassembled WGS sequence"/>
</dbReference>
<dbReference type="InterPro" id="IPR045006">
    <property type="entry name" value="CHLI-like"/>
</dbReference>
<comment type="function">
    <text evidence="1">Involved in chlorophyll biosynthesis; introduces a magnesium ion into protoporphyrin IX to yield Mg-protoporphyrin IX.</text>
</comment>
<reference evidence="6 7" key="1">
    <citation type="journal article" date="2018" name="Environ. Microbiol.">
        <title>Ecological and genomic features of two widespread freshwater picocyanobacteria.</title>
        <authorList>
            <person name="Cabello-Yeves P.J."/>
            <person name="Picazo A."/>
            <person name="Camacho A."/>
            <person name="Callieri C."/>
            <person name="Rosselli R."/>
            <person name="Roda-Garcia J.J."/>
            <person name="Coutinho F.H."/>
            <person name="Rodriguez-Valera F."/>
        </authorList>
    </citation>
    <scope>NUCLEOTIDE SEQUENCE [LARGE SCALE GENOMIC DNA]</scope>
    <source>
        <strain evidence="6 7">Tous</strain>
    </source>
</reference>
<dbReference type="InterPro" id="IPR003593">
    <property type="entry name" value="AAA+_ATPase"/>
</dbReference>
<dbReference type="InterPro" id="IPR000523">
    <property type="entry name" value="Mg_chelatse_chII-like_cat_dom"/>
</dbReference>
<dbReference type="RefSeq" id="WP_106632592.1">
    <property type="nucleotide sequence ID" value="NZ_PXXO01000011.1"/>
</dbReference>
<sequence length="523" mass="55466">MLARCKTAALQGLEARPVLVEVDLAPGLPGLQLVGLADAAVQEARERVRSAIRHSSLKVPLTRVVVNLAPADLRKEGPAFDLPIALGLLLASGQLDAASNNEVWSAGELGLDGSLRPIRGVLAIAIAARNHGARALVVPQANAWEAALVEGLRVWGAADLGQALWRLQHPRARPAATATATAPALKQAKAPITARPAAEDLADVKGQPHGRRALEIAAAGGHHLLLCGPPGSGKTMLAQRLAGLLPPLDPAEALELTAVHSVAGLLDSSQGLLQTRPFRSPHHSCSGPGLIGGGGQPRPGELALAHHGVLFLDELAEFRRSVLDQLRQPLEDGEVWIHRARQRTRFPCRITLVAAANPCPCGWFGDPERSCSCGEGQRRRYWGRLSGPLLDRIDLQVVMRRPSSAALTAPFRDQGGSPASDESSAEVRARVRRARAHMAARNPGGCCNSRIAGGQLQQVLQLESEALEVWEAAIQHRQLSARAGARLLRVAQTIADLNDQASIGATAIAEALTYRSFDQGVSR</sequence>
<dbReference type="Pfam" id="PF01078">
    <property type="entry name" value="Mg_chelatase"/>
    <property type="match status" value="1"/>
</dbReference>
<gene>
    <name evidence="6" type="ORF">C7K55_10065</name>
</gene>
<dbReference type="GO" id="GO:0008233">
    <property type="term" value="F:peptidase activity"/>
    <property type="evidence" value="ECO:0007669"/>
    <property type="project" value="UniProtKB-KW"/>
</dbReference>
<evidence type="ECO:0000313" key="7">
    <source>
        <dbReference type="Proteomes" id="UP000243002"/>
    </source>
</evidence>
<evidence type="ECO:0000256" key="2">
    <source>
        <dbReference type="ARBA" id="ARBA00006354"/>
    </source>
</evidence>
<dbReference type="SUPFAM" id="SSF54211">
    <property type="entry name" value="Ribosomal protein S5 domain 2-like"/>
    <property type="match status" value="1"/>
</dbReference>
<dbReference type="GO" id="GO:0003677">
    <property type="term" value="F:DNA binding"/>
    <property type="evidence" value="ECO:0007669"/>
    <property type="project" value="InterPro"/>
</dbReference>
<dbReference type="Pfam" id="PF13335">
    <property type="entry name" value="Mg_chelatase_C"/>
    <property type="match status" value="1"/>
</dbReference>
<feature type="domain" description="AAA+ ATPase" evidence="5">
    <location>
        <begin position="220"/>
        <end position="403"/>
    </location>
</feature>
<dbReference type="NCBIfam" id="TIGR00368">
    <property type="entry name" value="YifB family Mg chelatase-like AAA ATPase"/>
    <property type="match status" value="1"/>
</dbReference>
<keyword evidence="3" id="KW-0547">Nucleotide-binding</keyword>
<dbReference type="OrthoDB" id="9813147at2"/>
<comment type="caution">
    <text evidence="6">The sequence shown here is derived from an EMBL/GenBank/DDBJ whole genome shotgun (WGS) entry which is preliminary data.</text>
</comment>
<dbReference type="Pfam" id="PF13541">
    <property type="entry name" value="ChlI"/>
    <property type="match status" value="1"/>
</dbReference>
<dbReference type="InterPro" id="IPR004482">
    <property type="entry name" value="Mg_chelat-rel"/>
</dbReference>
<evidence type="ECO:0000313" key="6">
    <source>
        <dbReference type="EMBL" id="PSJ04559.1"/>
    </source>
</evidence>
<keyword evidence="6" id="KW-0378">Hydrolase</keyword>
<dbReference type="InterPro" id="IPR020568">
    <property type="entry name" value="Ribosomal_Su5_D2-typ_SF"/>
</dbReference>
<evidence type="ECO:0000256" key="3">
    <source>
        <dbReference type="ARBA" id="ARBA00022741"/>
    </source>
</evidence>
<dbReference type="InterPro" id="IPR025158">
    <property type="entry name" value="Mg_chelat-rel_C"/>
</dbReference>
<dbReference type="GO" id="GO:0006508">
    <property type="term" value="P:proteolysis"/>
    <property type="evidence" value="ECO:0007669"/>
    <property type="project" value="UniProtKB-KW"/>
</dbReference>
<dbReference type="SUPFAM" id="SSF52540">
    <property type="entry name" value="P-loop containing nucleoside triphosphate hydrolases"/>
    <property type="match status" value="1"/>
</dbReference>
<comment type="similarity">
    <text evidence="2">Belongs to the Mg-chelatase subunits D/I family. ComM subfamily.</text>
</comment>
<dbReference type="InterPro" id="IPR027417">
    <property type="entry name" value="P-loop_NTPase"/>
</dbReference>
<dbReference type="InterPro" id="IPR001208">
    <property type="entry name" value="MCM_dom"/>
</dbReference>
<keyword evidence="4" id="KW-0067">ATP-binding</keyword>
<keyword evidence="6" id="KW-0645">Protease</keyword>
<evidence type="ECO:0000256" key="1">
    <source>
        <dbReference type="ARBA" id="ARBA00003398"/>
    </source>
</evidence>
<dbReference type="CDD" id="cd00009">
    <property type="entry name" value="AAA"/>
    <property type="match status" value="1"/>
</dbReference>
<dbReference type="PANTHER" id="PTHR32039">
    <property type="entry name" value="MAGNESIUM-CHELATASE SUBUNIT CHLI"/>
    <property type="match status" value="1"/>
</dbReference>
<accession>A0A2P7MTL7</accession>
<dbReference type="Gene3D" id="3.30.230.10">
    <property type="match status" value="1"/>
</dbReference>
<protein>
    <submittedName>
        <fullName evidence="6">ATP-dependent protease</fullName>
    </submittedName>
</protein>
<evidence type="ECO:0000259" key="5">
    <source>
        <dbReference type="SMART" id="SM00382"/>
    </source>
</evidence>
<dbReference type="PRINTS" id="PR01657">
    <property type="entry name" value="MCMFAMILY"/>
</dbReference>